<dbReference type="Proteomes" id="UP000002033">
    <property type="component" value="Chromosome"/>
</dbReference>
<dbReference type="KEGG" id="hdn:Hden_1166"/>
<proteinExistence type="predicted"/>
<protein>
    <recommendedName>
        <fullName evidence="3">Phosphoadenosine phosphosulfate reductase</fullName>
    </recommendedName>
</protein>
<reference evidence="2" key="1">
    <citation type="journal article" date="2011" name="J. Bacteriol.">
        <title>Genome sequences of eight morphologically diverse alphaproteobacteria.</title>
        <authorList>
            <consortium name="US DOE Joint Genome Institute"/>
            <person name="Brown P.J."/>
            <person name="Kysela D.T."/>
            <person name="Buechlein A."/>
            <person name="Hemmerich C."/>
            <person name="Brun Y.V."/>
        </authorList>
    </citation>
    <scope>NUCLEOTIDE SEQUENCE [LARGE SCALE GENOMIC DNA]</scope>
    <source>
        <strain evidence="2">ATCC 51888 / DSM 1869 / NCIB 11706 / TK 0415</strain>
    </source>
</reference>
<dbReference type="InterPro" id="IPR014729">
    <property type="entry name" value="Rossmann-like_a/b/a_fold"/>
</dbReference>
<dbReference type="SUPFAM" id="SSF52402">
    <property type="entry name" value="Adenine nucleotide alpha hydrolases-like"/>
    <property type="match status" value="1"/>
</dbReference>
<dbReference type="eggNOG" id="COG0175">
    <property type="taxonomic scope" value="Bacteria"/>
</dbReference>
<dbReference type="STRING" id="582899.Hden_1166"/>
<evidence type="ECO:0000313" key="2">
    <source>
        <dbReference type="Proteomes" id="UP000002033"/>
    </source>
</evidence>
<sequence length="252" mass="29029">MTDRRIVCWFSAGAASAVATRMMLREHPDAVIAYCETGSEHPDNERFIADCVRWFNRPIERLKSDRYADTWDVFERRRYLAGNDGAPCTVELKIMPRLAWQQPTDIHVFGYTADAPDEKRAQRLRDNYFELTIKTPLIERGLTKEACLAIIDRAGITPPPMYALGFQNNNCIPCVKATSPAYWALVRKHFPAEFERMSELSRQLDVRLTRIDGERRFIDEIPDDYPTINPIQPACDFLCHIAEQEFSEAPTP</sequence>
<evidence type="ECO:0000313" key="1">
    <source>
        <dbReference type="EMBL" id="ADJ22979.1"/>
    </source>
</evidence>
<evidence type="ECO:0008006" key="3">
    <source>
        <dbReference type="Google" id="ProtNLM"/>
    </source>
</evidence>
<dbReference type="Gene3D" id="3.40.50.620">
    <property type="entry name" value="HUPs"/>
    <property type="match status" value="1"/>
</dbReference>
<dbReference type="EMBL" id="CP002083">
    <property type="protein sequence ID" value="ADJ22979.1"/>
    <property type="molecule type" value="Genomic_DNA"/>
</dbReference>
<dbReference type="AlphaFoldDB" id="D8JVU0"/>
<name>D8JVU0_HYPDA</name>
<accession>D8JVU0</accession>
<keyword evidence="2" id="KW-1185">Reference proteome</keyword>
<dbReference type="OrthoDB" id="7260048at2"/>
<dbReference type="HOGENOM" id="CLU_092414_0_0_5"/>
<gene>
    <name evidence="1" type="ordered locus">Hden_1166</name>
</gene>
<organism evidence="1 2">
    <name type="scientific">Hyphomicrobium denitrificans (strain ATCC 51888 / DSM 1869 / NCIMB 11706 / TK 0415)</name>
    <dbReference type="NCBI Taxonomy" id="582899"/>
    <lineage>
        <taxon>Bacteria</taxon>
        <taxon>Pseudomonadati</taxon>
        <taxon>Pseudomonadota</taxon>
        <taxon>Alphaproteobacteria</taxon>
        <taxon>Hyphomicrobiales</taxon>
        <taxon>Hyphomicrobiaceae</taxon>
        <taxon>Hyphomicrobium</taxon>
    </lineage>
</organism>